<keyword evidence="2" id="KW-0472">Membrane</keyword>
<evidence type="ECO:0000256" key="3">
    <source>
        <dbReference type="ARBA" id="ARBA00022741"/>
    </source>
</evidence>
<name>A0A931J988_9BURK</name>
<dbReference type="InterPro" id="IPR003439">
    <property type="entry name" value="ABC_transporter-like_ATP-bd"/>
</dbReference>
<keyword evidence="2" id="KW-1003">Cell membrane</keyword>
<feature type="domain" description="ABC transporter" evidence="5">
    <location>
        <begin position="2"/>
        <end position="230"/>
    </location>
</feature>
<dbReference type="PANTHER" id="PTHR42939:SF1">
    <property type="entry name" value="ABC TRANSPORTER ATP-BINDING PROTEIN ALBC-RELATED"/>
    <property type="match status" value="1"/>
</dbReference>
<evidence type="ECO:0000313" key="7">
    <source>
        <dbReference type="Proteomes" id="UP000613266"/>
    </source>
</evidence>
<evidence type="ECO:0000313" key="6">
    <source>
        <dbReference type="EMBL" id="MBH9578430.1"/>
    </source>
</evidence>
<protein>
    <submittedName>
        <fullName evidence="6">ABC transporter ATP-binding protein</fullName>
    </submittedName>
</protein>
<dbReference type="SMART" id="SM00382">
    <property type="entry name" value="AAA"/>
    <property type="match status" value="1"/>
</dbReference>
<dbReference type="AlphaFoldDB" id="A0A931J988"/>
<evidence type="ECO:0000256" key="1">
    <source>
        <dbReference type="ARBA" id="ARBA00022448"/>
    </source>
</evidence>
<reference evidence="6" key="1">
    <citation type="submission" date="2020-12" db="EMBL/GenBank/DDBJ databases">
        <title>The genome sequence of Inhella sp. 1Y17.</title>
        <authorList>
            <person name="Liu Y."/>
        </authorList>
    </citation>
    <scope>NUCLEOTIDE SEQUENCE</scope>
    <source>
        <strain evidence="6">1Y17</strain>
    </source>
</reference>
<dbReference type="SUPFAM" id="SSF52540">
    <property type="entry name" value="P-loop containing nucleoside triphosphate hydrolases"/>
    <property type="match status" value="1"/>
</dbReference>
<sequence>MTLAISLQGVCKRYAPFALGPLDLDLPEGQILGLIGVNGAGKTTLLRLLAGLTLPDAGQIEVLGLPMPAEQVRVKQQLGLASEDMRLYGTQTLAWHMDFMRSLYPGWDAAYATHLLQRFDLRAEQKLVGCSHGQRVKALLLLTLARRPRLLLLDEPTTGLDPVARAEVLEALADVLQDERRTVVFSSHQTAEVERLADAIGFLHAGRLLACEDRESYLSSWRRIVGQGALGEHVAAWPEVAQLRRNGALLELRVSQHSEALLERLIAEGLQPHQCELMSLEEIFVTTVRRPTPAQGALA</sequence>
<dbReference type="Proteomes" id="UP000613266">
    <property type="component" value="Unassembled WGS sequence"/>
</dbReference>
<evidence type="ECO:0000256" key="4">
    <source>
        <dbReference type="ARBA" id="ARBA00022840"/>
    </source>
</evidence>
<dbReference type="PROSITE" id="PS50893">
    <property type="entry name" value="ABC_TRANSPORTER_2"/>
    <property type="match status" value="1"/>
</dbReference>
<keyword evidence="4 6" id="KW-0067">ATP-binding</keyword>
<dbReference type="EMBL" id="JAEDAK010000012">
    <property type="protein sequence ID" value="MBH9578430.1"/>
    <property type="molecule type" value="Genomic_DNA"/>
</dbReference>
<dbReference type="InterPro" id="IPR027417">
    <property type="entry name" value="P-loop_NTPase"/>
</dbReference>
<comment type="caution">
    <text evidence="6">The sequence shown here is derived from an EMBL/GenBank/DDBJ whole genome shotgun (WGS) entry which is preliminary data.</text>
</comment>
<evidence type="ECO:0000259" key="5">
    <source>
        <dbReference type="PROSITE" id="PS50893"/>
    </source>
</evidence>
<keyword evidence="7" id="KW-1185">Reference proteome</keyword>
<dbReference type="GO" id="GO:0016887">
    <property type="term" value="F:ATP hydrolysis activity"/>
    <property type="evidence" value="ECO:0007669"/>
    <property type="project" value="InterPro"/>
</dbReference>
<dbReference type="Gene3D" id="3.40.50.300">
    <property type="entry name" value="P-loop containing nucleotide triphosphate hydrolases"/>
    <property type="match status" value="1"/>
</dbReference>
<evidence type="ECO:0000256" key="2">
    <source>
        <dbReference type="ARBA" id="ARBA00022475"/>
    </source>
</evidence>
<accession>A0A931J988</accession>
<dbReference type="PANTHER" id="PTHR42939">
    <property type="entry name" value="ABC TRANSPORTER ATP-BINDING PROTEIN ALBC-RELATED"/>
    <property type="match status" value="1"/>
</dbReference>
<dbReference type="InterPro" id="IPR051782">
    <property type="entry name" value="ABC_Transporter_VariousFunc"/>
</dbReference>
<keyword evidence="3" id="KW-0547">Nucleotide-binding</keyword>
<proteinExistence type="predicted"/>
<dbReference type="GO" id="GO:0005524">
    <property type="term" value="F:ATP binding"/>
    <property type="evidence" value="ECO:0007669"/>
    <property type="project" value="UniProtKB-KW"/>
</dbReference>
<dbReference type="RefSeq" id="WP_198112201.1">
    <property type="nucleotide sequence ID" value="NZ_JAEDAK010000012.1"/>
</dbReference>
<keyword evidence="1" id="KW-0813">Transport</keyword>
<dbReference type="InterPro" id="IPR003593">
    <property type="entry name" value="AAA+_ATPase"/>
</dbReference>
<dbReference type="PROSITE" id="PS00211">
    <property type="entry name" value="ABC_TRANSPORTER_1"/>
    <property type="match status" value="1"/>
</dbReference>
<dbReference type="Pfam" id="PF00005">
    <property type="entry name" value="ABC_tran"/>
    <property type="match status" value="1"/>
</dbReference>
<gene>
    <name evidence="6" type="ORF">I7X39_16175</name>
</gene>
<dbReference type="InterPro" id="IPR017871">
    <property type="entry name" value="ABC_transporter-like_CS"/>
</dbReference>
<organism evidence="6 7">
    <name type="scientific">Inhella proteolytica</name>
    <dbReference type="NCBI Taxonomy" id="2795029"/>
    <lineage>
        <taxon>Bacteria</taxon>
        <taxon>Pseudomonadati</taxon>
        <taxon>Pseudomonadota</taxon>
        <taxon>Betaproteobacteria</taxon>
        <taxon>Burkholderiales</taxon>
        <taxon>Sphaerotilaceae</taxon>
        <taxon>Inhella</taxon>
    </lineage>
</organism>